<gene>
    <name evidence="1" type="ORF">FH608_030580</name>
</gene>
<dbReference type="GO" id="GO:1901135">
    <property type="term" value="P:carbohydrate derivative metabolic process"/>
    <property type="evidence" value="ECO:0007669"/>
    <property type="project" value="InterPro"/>
</dbReference>
<dbReference type="AlphaFoldDB" id="A0A5C4W4M3"/>
<dbReference type="InterPro" id="IPR035472">
    <property type="entry name" value="RpiR-like_SIS"/>
</dbReference>
<dbReference type="InterPro" id="IPR046348">
    <property type="entry name" value="SIS_dom_sf"/>
</dbReference>
<reference evidence="1 2" key="1">
    <citation type="submission" date="2019-10" db="EMBL/GenBank/DDBJ databases">
        <title>Nonomuraea sp. nov., isolated from Phyllanthus amarus.</title>
        <authorList>
            <person name="Klykleung N."/>
            <person name="Tanasupawat S."/>
        </authorList>
    </citation>
    <scope>NUCLEOTIDE SEQUENCE [LARGE SCALE GENOMIC DNA]</scope>
    <source>
        <strain evidence="1 2">PA1-10</strain>
    </source>
</reference>
<dbReference type="PROSITE" id="PS51464">
    <property type="entry name" value="SIS"/>
    <property type="match status" value="1"/>
</dbReference>
<organism evidence="1 2">
    <name type="scientific">Nonomuraea phyllanthi</name>
    <dbReference type="NCBI Taxonomy" id="2219224"/>
    <lineage>
        <taxon>Bacteria</taxon>
        <taxon>Bacillati</taxon>
        <taxon>Actinomycetota</taxon>
        <taxon>Actinomycetes</taxon>
        <taxon>Streptosporangiales</taxon>
        <taxon>Streptosporangiaceae</taxon>
        <taxon>Nonomuraea</taxon>
    </lineage>
</organism>
<dbReference type="Gene3D" id="3.40.50.10490">
    <property type="entry name" value="Glucose-6-phosphate isomerase like protein, domain 1"/>
    <property type="match status" value="1"/>
</dbReference>
<comment type="caution">
    <text evidence="1">The sequence shown here is derived from an EMBL/GenBank/DDBJ whole genome shotgun (WGS) entry which is preliminary data.</text>
</comment>
<dbReference type="GO" id="GO:0016853">
    <property type="term" value="F:isomerase activity"/>
    <property type="evidence" value="ECO:0007669"/>
    <property type="project" value="UniProtKB-KW"/>
</dbReference>
<keyword evidence="1" id="KW-0413">Isomerase</keyword>
<protein>
    <submittedName>
        <fullName evidence="1">Sugar isomerase domain-containing protein</fullName>
    </submittedName>
</protein>
<dbReference type="SUPFAM" id="SSF53697">
    <property type="entry name" value="SIS domain"/>
    <property type="match status" value="1"/>
</dbReference>
<dbReference type="PANTHER" id="PTHR30390">
    <property type="entry name" value="SEDOHEPTULOSE 7-PHOSPHATE ISOMERASE / DNAA INITIATOR-ASSOCIATING FACTOR FOR REPLICATION INITIATION"/>
    <property type="match status" value="1"/>
</dbReference>
<dbReference type="Proteomes" id="UP000312512">
    <property type="component" value="Unassembled WGS sequence"/>
</dbReference>
<accession>A0A5C4W4M3</accession>
<dbReference type="EMBL" id="VDLX02000012">
    <property type="protein sequence ID" value="KAB8191686.1"/>
    <property type="molecule type" value="Genomic_DNA"/>
</dbReference>
<dbReference type="InterPro" id="IPR001347">
    <property type="entry name" value="SIS_dom"/>
</dbReference>
<name>A0A5C4W4M3_9ACTN</name>
<keyword evidence="2" id="KW-1185">Reference proteome</keyword>
<dbReference type="Pfam" id="PF13580">
    <property type="entry name" value="SIS_2"/>
    <property type="match status" value="1"/>
</dbReference>
<dbReference type="CDD" id="cd05013">
    <property type="entry name" value="SIS_RpiR"/>
    <property type="match status" value="1"/>
</dbReference>
<dbReference type="NCBIfam" id="NF002805">
    <property type="entry name" value="PRK02947.1"/>
    <property type="match status" value="1"/>
</dbReference>
<proteinExistence type="predicted"/>
<evidence type="ECO:0000313" key="1">
    <source>
        <dbReference type="EMBL" id="KAB8191686.1"/>
    </source>
</evidence>
<dbReference type="OrthoDB" id="9805185at2"/>
<dbReference type="GO" id="GO:0097367">
    <property type="term" value="F:carbohydrate derivative binding"/>
    <property type="evidence" value="ECO:0007669"/>
    <property type="project" value="InterPro"/>
</dbReference>
<dbReference type="PANTHER" id="PTHR30390:SF7">
    <property type="entry name" value="PHOSPHOHEPTOSE ISOMERASE"/>
    <property type="match status" value="1"/>
</dbReference>
<sequence>MAESRFAAGAGALVDRVLATQMPAIRRAAGLVADALAAGGVLQTFATGHSRAVALELTGRAGGLAAVSMLAVKDLVMFGGVDPALVLDPTYERTPGLAERIYALAEPDPADVFLIVSNSGINAAIVEMAQLARANGHRVIALTSLDHTRSSSARSVGGPHLADLADVVIDNCAPAGDATIELAPGTRIGAVSSFTGVLIAQVLAELVCRALLERGADLPVFVSANLASGDRHNAALYERYRGRVRPLEP</sequence>
<evidence type="ECO:0000313" key="2">
    <source>
        <dbReference type="Proteomes" id="UP000312512"/>
    </source>
</evidence>
<accession>A0A5P9ZB03</accession>
<dbReference type="InterPro" id="IPR050099">
    <property type="entry name" value="SIS_GmhA/DiaA_subfam"/>
</dbReference>